<dbReference type="SUPFAM" id="SSF56399">
    <property type="entry name" value="ADP-ribosylation"/>
    <property type="match status" value="1"/>
</dbReference>
<feature type="coiled-coil region" evidence="1">
    <location>
        <begin position="337"/>
        <end position="364"/>
    </location>
</feature>
<keyword evidence="1" id="KW-0175">Coiled coil</keyword>
<dbReference type="InParanoid" id="Q23FZ6"/>
<reference evidence="3" key="1">
    <citation type="journal article" date="2006" name="PLoS Biol.">
        <title>Macronuclear genome sequence of the ciliate Tetrahymena thermophila, a model eukaryote.</title>
        <authorList>
            <person name="Eisen J.A."/>
            <person name="Coyne R.S."/>
            <person name="Wu M."/>
            <person name="Wu D."/>
            <person name="Thiagarajan M."/>
            <person name="Wortman J.R."/>
            <person name="Badger J.H."/>
            <person name="Ren Q."/>
            <person name="Amedeo P."/>
            <person name="Jones K.M."/>
            <person name="Tallon L.J."/>
            <person name="Delcher A.L."/>
            <person name="Salzberg S.L."/>
            <person name="Silva J.C."/>
            <person name="Haas B.J."/>
            <person name="Majoros W.H."/>
            <person name="Farzad M."/>
            <person name="Carlton J.M."/>
            <person name="Smith R.K. Jr."/>
            <person name="Garg J."/>
            <person name="Pearlman R.E."/>
            <person name="Karrer K.M."/>
            <person name="Sun L."/>
            <person name="Manning G."/>
            <person name="Elde N.C."/>
            <person name="Turkewitz A.P."/>
            <person name="Asai D.J."/>
            <person name="Wilkes D.E."/>
            <person name="Wang Y."/>
            <person name="Cai H."/>
            <person name="Collins K."/>
            <person name="Stewart B.A."/>
            <person name="Lee S.R."/>
            <person name="Wilamowska K."/>
            <person name="Weinberg Z."/>
            <person name="Ruzzo W.L."/>
            <person name="Wloga D."/>
            <person name="Gaertig J."/>
            <person name="Frankel J."/>
            <person name="Tsao C.-C."/>
            <person name="Gorovsky M.A."/>
            <person name="Keeling P.J."/>
            <person name="Waller R.F."/>
            <person name="Patron N.J."/>
            <person name="Cherry J.M."/>
            <person name="Stover N.A."/>
            <person name="Krieger C.J."/>
            <person name="del Toro C."/>
            <person name="Ryder H.F."/>
            <person name="Williamson S.C."/>
            <person name="Barbeau R.A."/>
            <person name="Hamilton E.P."/>
            <person name="Orias E."/>
        </authorList>
    </citation>
    <scope>NUCLEOTIDE SEQUENCE [LARGE SCALE GENOMIC DNA]</scope>
    <source>
        <strain evidence="3">SB210</strain>
    </source>
</reference>
<gene>
    <name evidence="2" type="ORF">TTHERM_00077680</name>
</gene>
<dbReference type="PANTHER" id="PTHR36649">
    <property type="entry name" value="UBIQUITIN-LIKE DOMAIN-CONTAINING PROTEIN"/>
    <property type="match status" value="1"/>
</dbReference>
<sequence>MSQQLQYIQMILKKQKQEINLFDFNYSIDLIEKLCKAKCSSVKVSEIEKKKCVICNQFIQQQQKQFCDCFIHEQCFSNYYRQEYENQMQAEFSSIYKNIPTSNQKIINCYFCQKKIFSSLDFIFKELKNQKCSHYKCKKAVGMQKIEYYCQCGQNIQFLHQECFIVEYNEANFETEQMKCQKCRFKMKFIDSQLNNRKQKLQYHCDLCQKQDQIDNQIPFYSAIICNCNKIYCQLCFSKYLEQHQQQSLIYFQDESITEFQCLSQVPKCNVDQRQLKQFQRTKAGKKFLNKVYECLNEEMIKNENILTCPGFYFRDKNSGKVEKQSAQKYITMKRQSEFDEDVKKEYQESLQKLQQKYEIIECNNKFQVDFQGDERIFKCSNCEYLDCRNQECKSPHFNLSCEIFKQLKQFKNRNQQNISQLNSNYQNAIYKVRYENQIIIVDQQFYNRLKEDPKNQIDLIEEIKNPFFQACNLPFDLFDPQYDKDWEQYKIQNKLQSSRGKIKGKDIQYNYPIHQNLFGYGINIQKLYGKQDNLKWLSRNTDEDTYIVGYHGTKSIAAVQGIIANGFQAGAGQAYKGSHCPYTNTIVGVGVYFGASINVAYGYTSPIRIQNQIYRIIFQCRLNSRTVKSACQIGTVGEYYVVNNPNDIKIYRILLIKEQ</sequence>
<evidence type="ECO:0000313" key="2">
    <source>
        <dbReference type="EMBL" id="EAR95464.2"/>
    </source>
</evidence>
<dbReference type="AlphaFoldDB" id="Q23FZ6"/>
<organism evidence="2 3">
    <name type="scientific">Tetrahymena thermophila (strain SB210)</name>
    <dbReference type="NCBI Taxonomy" id="312017"/>
    <lineage>
        <taxon>Eukaryota</taxon>
        <taxon>Sar</taxon>
        <taxon>Alveolata</taxon>
        <taxon>Ciliophora</taxon>
        <taxon>Intramacronucleata</taxon>
        <taxon>Oligohymenophorea</taxon>
        <taxon>Hymenostomatida</taxon>
        <taxon>Tetrahymenina</taxon>
        <taxon>Tetrahymenidae</taxon>
        <taxon>Tetrahymena</taxon>
    </lineage>
</organism>
<evidence type="ECO:0000313" key="3">
    <source>
        <dbReference type="Proteomes" id="UP000009168"/>
    </source>
</evidence>
<proteinExistence type="predicted"/>
<evidence type="ECO:0000256" key="1">
    <source>
        <dbReference type="SAM" id="Coils"/>
    </source>
</evidence>
<dbReference type="OrthoDB" id="428577at2759"/>
<dbReference type="KEGG" id="tet:TTHERM_00077680"/>
<dbReference type="Gene3D" id="3.90.175.10">
    <property type="entry name" value="Diphtheria Toxin, domain 1"/>
    <property type="match status" value="1"/>
</dbReference>
<dbReference type="PANTHER" id="PTHR36649:SF28">
    <property type="entry name" value="UBIQUITIN-LIKE DOMAIN-CONTAINING PROTEIN"/>
    <property type="match status" value="1"/>
</dbReference>
<protein>
    <submittedName>
        <fullName evidence="2">Uncharacterized protein</fullName>
    </submittedName>
</protein>
<dbReference type="GeneID" id="7837014"/>
<accession>Q23FZ6</accession>
<keyword evidence="3" id="KW-1185">Reference proteome</keyword>
<dbReference type="RefSeq" id="XP_001015709.2">
    <property type="nucleotide sequence ID" value="XM_001015709.2"/>
</dbReference>
<name>Q23FZ6_TETTS</name>
<dbReference type="HOGENOM" id="CLU_815062_0_0_1"/>
<dbReference type="Proteomes" id="UP000009168">
    <property type="component" value="Unassembled WGS sequence"/>
</dbReference>
<dbReference type="EMBL" id="GG662704">
    <property type="protein sequence ID" value="EAR95464.2"/>
    <property type="molecule type" value="Genomic_DNA"/>
</dbReference>